<accession>A0A2G9QEG7</accession>
<reference evidence="2" key="1">
    <citation type="journal article" date="2017" name="Nat. Commun.">
        <title>The North American bullfrog draft genome provides insight into hormonal regulation of long noncoding RNA.</title>
        <authorList>
            <person name="Hammond S.A."/>
            <person name="Warren R.L."/>
            <person name="Vandervalk B.P."/>
            <person name="Kucuk E."/>
            <person name="Khan H."/>
            <person name="Gibb E.A."/>
            <person name="Pandoh P."/>
            <person name="Kirk H."/>
            <person name="Zhao Y."/>
            <person name="Jones M."/>
            <person name="Mungall A.J."/>
            <person name="Coope R."/>
            <person name="Pleasance S."/>
            <person name="Moore R.A."/>
            <person name="Holt R.A."/>
            <person name="Round J.M."/>
            <person name="Ohora S."/>
            <person name="Walle B.V."/>
            <person name="Veldhoen N."/>
            <person name="Helbing C.C."/>
            <person name="Birol I."/>
        </authorList>
    </citation>
    <scope>NUCLEOTIDE SEQUENCE [LARGE SCALE GENOMIC DNA]</scope>
</reference>
<sequence length="175" mass="17864">MPASATEECPPVPPISAQCHLSAVPGAHGEKVTIIPQQLAGVDDVESPAEVLATEQSAANLCPAPATTTEFQGDGTVGPSPQQQVDVVKLLLPAKSRATGATHLPIVDGTSVSTCLPQGCCAVGPDPQQHDGVSLVTLTSLQRLKGLQGEGPVHASPQRLACSLREAEIGWVSNA</sequence>
<organism evidence="1 2">
    <name type="scientific">Aquarana catesbeiana</name>
    <name type="common">American bullfrog</name>
    <name type="synonym">Rana catesbeiana</name>
    <dbReference type="NCBI Taxonomy" id="8400"/>
    <lineage>
        <taxon>Eukaryota</taxon>
        <taxon>Metazoa</taxon>
        <taxon>Chordata</taxon>
        <taxon>Craniata</taxon>
        <taxon>Vertebrata</taxon>
        <taxon>Euteleostomi</taxon>
        <taxon>Amphibia</taxon>
        <taxon>Batrachia</taxon>
        <taxon>Anura</taxon>
        <taxon>Neobatrachia</taxon>
        <taxon>Ranoidea</taxon>
        <taxon>Ranidae</taxon>
        <taxon>Aquarana</taxon>
    </lineage>
</organism>
<evidence type="ECO:0000313" key="1">
    <source>
        <dbReference type="EMBL" id="PIO13976.1"/>
    </source>
</evidence>
<evidence type="ECO:0000313" key="2">
    <source>
        <dbReference type="Proteomes" id="UP000228934"/>
    </source>
</evidence>
<keyword evidence="2" id="KW-1185">Reference proteome</keyword>
<feature type="non-terminal residue" evidence="1">
    <location>
        <position position="175"/>
    </location>
</feature>
<gene>
    <name evidence="1" type="ORF">AB205_0177100</name>
</gene>
<name>A0A2G9QEG7_AQUCT</name>
<proteinExistence type="predicted"/>
<protein>
    <submittedName>
        <fullName evidence="1">Uncharacterized protein</fullName>
    </submittedName>
</protein>
<dbReference type="AlphaFoldDB" id="A0A2G9QEG7"/>
<dbReference type="Proteomes" id="UP000228934">
    <property type="component" value="Unassembled WGS sequence"/>
</dbReference>
<dbReference type="EMBL" id="KZ021797">
    <property type="protein sequence ID" value="PIO13976.1"/>
    <property type="molecule type" value="Genomic_DNA"/>
</dbReference>